<accession>A0A4Q2UEY0</accession>
<dbReference type="Proteomes" id="UP000290407">
    <property type="component" value="Unassembled WGS sequence"/>
</dbReference>
<dbReference type="InterPro" id="IPR019882">
    <property type="entry name" value="CHP03643"/>
</dbReference>
<dbReference type="NCBIfam" id="TIGR03643">
    <property type="entry name" value="TIGR03643 family protein"/>
    <property type="match status" value="1"/>
</dbReference>
<protein>
    <submittedName>
        <fullName evidence="1">TIGR03643 family protein</fullName>
    </submittedName>
</protein>
<name>A0A4Q2UEY0_9BACT</name>
<comment type="caution">
    <text evidence="1">The sequence shown here is derived from an EMBL/GenBank/DDBJ whole genome shotgun (WGS) entry which is preliminary data.</text>
</comment>
<dbReference type="AlphaFoldDB" id="A0A4Q2UEY0"/>
<dbReference type="EMBL" id="SBLB01000007">
    <property type="protein sequence ID" value="RYC67747.1"/>
    <property type="molecule type" value="Genomic_DNA"/>
</dbReference>
<evidence type="ECO:0000313" key="2">
    <source>
        <dbReference type="Proteomes" id="UP000290407"/>
    </source>
</evidence>
<dbReference type="RefSeq" id="WP_077922122.1">
    <property type="nucleotide sequence ID" value="NZ_SBLB01000007.1"/>
</dbReference>
<keyword evidence="2" id="KW-1185">Reference proteome</keyword>
<reference evidence="1 2" key="1">
    <citation type="submission" date="2019-01" db="EMBL/GenBank/DDBJ databases">
        <title>Spirosoma flava sp. nov., a propanil-degrading bacterium isolated from herbicide-contaminated soil.</title>
        <authorList>
            <person name="Zhang L."/>
            <person name="Jiang J.-D."/>
        </authorList>
    </citation>
    <scope>NUCLEOTIDE SEQUENCE [LARGE SCALE GENOMIC DNA]</scope>
    <source>
        <strain evidence="1 2">TY50</strain>
    </source>
</reference>
<sequence>MKDTDLIAALTEADIDRIVEMAWEDRTPFDAIEAQFGLPEQAVIALMRREMKPSSWRMWRARVQGRATKHALRSAVDDARFKSNQQRVVTHNKIAKR</sequence>
<dbReference type="Pfam" id="PF10985">
    <property type="entry name" value="DUF2805"/>
    <property type="match status" value="1"/>
</dbReference>
<proteinExistence type="predicted"/>
<evidence type="ECO:0000313" key="1">
    <source>
        <dbReference type="EMBL" id="RYC67747.1"/>
    </source>
</evidence>
<gene>
    <name evidence="1" type="ORF">EQG79_23890</name>
</gene>
<organism evidence="1 2">
    <name type="scientific">Spirosoma sordidisoli</name>
    <dbReference type="NCBI Taxonomy" id="2502893"/>
    <lineage>
        <taxon>Bacteria</taxon>
        <taxon>Pseudomonadati</taxon>
        <taxon>Bacteroidota</taxon>
        <taxon>Cytophagia</taxon>
        <taxon>Cytophagales</taxon>
        <taxon>Cytophagaceae</taxon>
        <taxon>Spirosoma</taxon>
    </lineage>
</organism>